<evidence type="ECO:0000313" key="7">
    <source>
        <dbReference type="EMBL" id="ANF59019.1"/>
    </source>
</evidence>
<comment type="similarity">
    <text evidence="1 6">Belongs to the polypeptide deformylase family.</text>
</comment>
<keyword evidence="3 6" id="KW-0378">Hydrolase</keyword>
<feature type="active site" evidence="6">
    <location>
        <position position="135"/>
    </location>
</feature>
<dbReference type="KEGG" id="haa:A5892_17415"/>
<evidence type="ECO:0000256" key="4">
    <source>
        <dbReference type="ARBA" id="ARBA00022917"/>
    </source>
</evidence>
<feature type="binding site" evidence="6">
    <location>
        <position position="138"/>
    </location>
    <ligand>
        <name>Fe cation</name>
        <dbReference type="ChEBI" id="CHEBI:24875"/>
    </ligand>
</feature>
<keyword evidence="8" id="KW-1185">Reference proteome</keyword>
<evidence type="ECO:0000256" key="3">
    <source>
        <dbReference type="ARBA" id="ARBA00022801"/>
    </source>
</evidence>
<dbReference type="Proteomes" id="UP000077875">
    <property type="component" value="Chromosome"/>
</dbReference>
<reference evidence="7 8" key="1">
    <citation type="submission" date="2016-04" db="EMBL/GenBank/DDBJ databases">
        <title>Complete Genome Sequence of Halotalea alkalilenta IHB B 13600.</title>
        <authorList>
            <person name="Swarnkar M.K."/>
            <person name="Sharma A."/>
            <person name="Kaushal K."/>
            <person name="Soni R."/>
            <person name="Rana S."/>
            <person name="Singh A.K."/>
            <person name="Gulati A."/>
        </authorList>
    </citation>
    <scope>NUCLEOTIDE SEQUENCE [LARGE SCALE GENOMIC DNA]</scope>
    <source>
        <strain evidence="7 8">IHB B 13600</strain>
    </source>
</reference>
<keyword evidence="4 6" id="KW-0648">Protein biosynthesis</keyword>
<dbReference type="SUPFAM" id="SSF56420">
    <property type="entry name" value="Peptide deformylase"/>
    <property type="match status" value="1"/>
</dbReference>
<dbReference type="EMBL" id="CP015243">
    <property type="protein sequence ID" value="ANF59019.1"/>
    <property type="molecule type" value="Genomic_DNA"/>
</dbReference>
<dbReference type="AlphaFoldDB" id="A0A172YIK9"/>
<dbReference type="GO" id="GO:0006412">
    <property type="term" value="P:translation"/>
    <property type="evidence" value="ECO:0007669"/>
    <property type="project" value="UniProtKB-UniRule"/>
</dbReference>
<dbReference type="InterPro" id="IPR023635">
    <property type="entry name" value="Peptide_deformylase"/>
</dbReference>
<dbReference type="GO" id="GO:0046872">
    <property type="term" value="F:metal ion binding"/>
    <property type="evidence" value="ECO:0007669"/>
    <property type="project" value="UniProtKB-KW"/>
</dbReference>
<evidence type="ECO:0000256" key="6">
    <source>
        <dbReference type="HAMAP-Rule" id="MF_00163"/>
    </source>
</evidence>
<organism evidence="7 8">
    <name type="scientific">Halotalea alkalilenta</name>
    <dbReference type="NCBI Taxonomy" id="376489"/>
    <lineage>
        <taxon>Bacteria</taxon>
        <taxon>Pseudomonadati</taxon>
        <taxon>Pseudomonadota</taxon>
        <taxon>Gammaproteobacteria</taxon>
        <taxon>Oceanospirillales</taxon>
        <taxon>Halomonadaceae</taxon>
        <taxon>Halotalea</taxon>
    </lineage>
</organism>
<dbReference type="InterPro" id="IPR036821">
    <property type="entry name" value="Peptide_deformylase_sf"/>
</dbReference>
<comment type="function">
    <text evidence="6">Removes the formyl group from the N-terminal Met of newly synthesized proteins. Requires at least a dipeptide for an efficient rate of reaction. N-terminal L-methionine is a prerequisite for activity but the enzyme has broad specificity at other positions.</text>
</comment>
<keyword evidence="2 6" id="KW-0479">Metal-binding</keyword>
<dbReference type="RefSeq" id="WP_064123870.1">
    <property type="nucleotide sequence ID" value="NZ_CP015243.1"/>
</dbReference>
<dbReference type="Gene3D" id="3.90.45.10">
    <property type="entry name" value="Peptide deformylase"/>
    <property type="match status" value="1"/>
</dbReference>
<evidence type="ECO:0000256" key="1">
    <source>
        <dbReference type="ARBA" id="ARBA00010759"/>
    </source>
</evidence>
<feature type="binding site" evidence="6">
    <location>
        <position position="92"/>
    </location>
    <ligand>
        <name>Fe cation</name>
        <dbReference type="ChEBI" id="CHEBI:24875"/>
    </ligand>
</feature>
<comment type="catalytic activity">
    <reaction evidence="6">
        <text>N-terminal N-formyl-L-methionyl-[peptide] + H2O = N-terminal L-methionyl-[peptide] + formate</text>
        <dbReference type="Rhea" id="RHEA:24420"/>
        <dbReference type="Rhea" id="RHEA-COMP:10639"/>
        <dbReference type="Rhea" id="RHEA-COMP:10640"/>
        <dbReference type="ChEBI" id="CHEBI:15377"/>
        <dbReference type="ChEBI" id="CHEBI:15740"/>
        <dbReference type="ChEBI" id="CHEBI:49298"/>
        <dbReference type="ChEBI" id="CHEBI:64731"/>
        <dbReference type="EC" id="3.5.1.88"/>
    </reaction>
</comment>
<dbReference type="HAMAP" id="MF_00163">
    <property type="entry name" value="Pep_deformylase"/>
    <property type="match status" value="1"/>
</dbReference>
<sequence>MAILQILEYPDERLRTVAKPVEKFDDELNKLIDDMFDTMYDAPGIGLAATQVDHHIRLFVMDVSDTQNQPMVLINPEYEPLDDERAPMQEGCLSVPEYYAEVPRALRIRARALDRNGEPFELEADGLLAHCIQHESDHLDGKLFVDYLSPLKRERIKKKMQKRHKASA</sequence>
<dbReference type="PANTHER" id="PTHR10458:SF21">
    <property type="entry name" value="PEPTIDE DEFORMYLASE"/>
    <property type="match status" value="1"/>
</dbReference>
<dbReference type="EC" id="3.5.1.88" evidence="6"/>
<dbReference type="STRING" id="376489.A5892_17415"/>
<evidence type="ECO:0000256" key="5">
    <source>
        <dbReference type="ARBA" id="ARBA00023004"/>
    </source>
</evidence>
<dbReference type="GO" id="GO:0042586">
    <property type="term" value="F:peptide deformylase activity"/>
    <property type="evidence" value="ECO:0007669"/>
    <property type="project" value="UniProtKB-UniRule"/>
</dbReference>
<proteinExistence type="inferred from homology"/>
<evidence type="ECO:0000313" key="8">
    <source>
        <dbReference type="Proteomes" id="UP000077875"/>
    </source>
</evidence>
<feature type="binding site" evidence="6">
    <location>
        <position position="134"/>
    </location>
    <ligand>
        <name>Fe cation</name>
        <dbReference type="ChEBI" id="CHEBI:24875"/>
    </ligand>
</feature>
<dbReference type="PIRSF" id="PIRSF004749">
    <property type="entry name" value="Pep_def"/>
    <property type="match status" value="1"/>
</dbReference>
<dbReference type="PRINTS" id="PR01576">
    <property type="entry name" value="PDEFORMYLASE"/>
</dbReference>
<dbReference type="NCBIfam" id="TIGR00079">
    <property type="entry name" value="pept_deformyl"/>
    <property type="match status" value="1"/>
</dbReference>
<comment type="cofactor">
    <cofactor evidence="6">
        <name>Fe(2+)</name>
        <dbReference type="ChEBI" id="CHEBI:29033"/>
    </cofactor>
    <text evidence="6">Binds 1 Fe(2+) ion.</text>
</comment>
<dbReference type="Pfam" id="PF01327">
    <property type="entry name" value="Pep_deformylase"/>
    <property type="match status" value="1"/>
</dbReference>
<keyword evidence="5 6" id="KW-0408">Iron</keyword>
<evidence type="ECO:0000256" key="2">
    <source>
        <dbReference type="ARBA" id="ARBA00022723"/>
    </source>
</evidence>
<dbReference type="CDD" id="cd00487">
    <property type="entry name" value="Pep_deformylase"/>
    <property type="match status" value="1"/>
</dbReference>
<dbReference type="FunFam" id="3.90.45.10:FF:000001">
    <property type="entry name" value="Peptide deformylase"/>
    <property type="match status" value="1"/>
</dbReference>
<protein>
    <recommendedName>
        <fullName evidence="6">Peptide deformylase</fullName>
        <shortName evidence="6">PDF</shortName>
        <ecNumber evidence="6">3.5.1.88</ecNumber>
    </recommendedName>
    <alternativeName>
        <fullName evidence="6">Polypeptide deformylase</fullName>
    </alternativeName>
</protein>
<gene>
    <name evidence="6" type="primary">def</name>
    <name evidence="7" type="ORF">A5892_17415</name>
</gene>
<name>A0A172YIK9_9GAMM</name>
<dbReference type="PANTHER" id="PTHR10458">
    <property type="entry name" value="PEPTIDE DEFORMYLASE"/>
    <property type="match status" value="1"/>
</dbReference>
<accession>A0A172YIK9</accession>
<dbReference type="NCBIfam" id="NF001159">
    <property type="entry name" value="PRK00150.1-3"/>
    <property type="match status" value="1"/>
</dbReference>